<evidence type="ECO:0000256" key="1">
    <source>
        <dbReference type="ARBA" id="ARBA00004123"/>
    </source>
</evidence>
<dbReference type="Pfam" id="PF07524">
    <property type="entry name" value="Bromo_TP"/>
    <property type="match status" value="1"/>
</dbReference>
<dbReference type="GO" id="GO:0002039">
    <property type="term" value="F:p53 binding"/>
    <property type="evidence" value="ECO:0007669"/>
    <property type="project" value="TreeGrafter"/>
</dbReference>
<feature type="compositionally biased region" description="Low complexity" evidence="5">
    <location>
        <begin position="540"/>
        <end position="552"/>
    </location>
</feature>
<feature type="compositionally biased region" description="Low complexity" evidence="5">
    <location>
        <begin position="486"/>
        <end position="513"/>
    </location>
</feature>
<sequence length="552" mass="59150">MNASSSRRSGTTTTTQQPSTSTGAVANQEEEDEWRSGSTASHPSFATDERALAEMRLAVGWILESVGFTHAAHSALEMLTDIGVRYMRKLATTTSWNAESDGRCKPTDADVIASFRSMHIDVDEMNEYMRQVRPPPDERVIAAFPTPITQTPIVHTTVPPSLIVPPTDISFPGLPPMSSPWLRREDLEAMIAEKERENEKEAIERRGKRETEGENAVRRLLASGMGGMPSFYSKSASTFGLRKGTRGVESVVREKSKEKEDEKRREKRRSAESKSGRPNKQPRSSAAGPSTSAAFDTMDSTLKLGSLVSQQRSRGSSRAPTPAVQMNTAGPISALRDSTRPTMTTANVPLAGALPPDYAMHTEGVPLSIPRLLAAHGREGSNENQHARKAVPSPKLKPEPPLTHEALFEKPPPEDAPPTRLVQLAILRSLFSKDHNLQSELTSTFTAMKGGVKGGASGVAAPSSSSHIQPSSRVSTPLPPPPPALPRLIIKPPQRPSTPSLPALSSTPVVSSTPKPPLRLKISIGARPSVDTAAPPTPSTPAAIAATSAPPL</sequence>
<keyword evidence="2" id="KW-0805">Transcription regulation</keyword>
<dbReference type="AlphaFoldDB" id="A0AAV5WV31"/>
<comment type="caution">
    <text evidence="7">The sequence shown here is derived from an EMBL/GenBank/DDBJ whole genome shotgun (WGS) entry which is preliminary data.</text>
</comment>
<dbReference type="InterPro" id="IPR009072">
    <property type="entry name" value="Histone-fold"/>
</dbReference>
<feature type="compositionally biased region" description="Basic and acidic residues" evidence="5">
    <location>
        <begin position="251"/>
        <end position="275"/>
    </location>
</feature>
<dbReference type="PANTHER" id="PTHR46452:SF1">
    <property type="entry name" value="TRANSCRIPTION INITIATION FACTOR TFIID SUBUNIT 3"/>
    <property type="match status" value="1"/>
</dbReference>
<evidence type="ECO:0000256" key="3">
    <source>
        <dbReference type="ARBA" id="ARBA00023163"/>
    </source>
</evidence>
<evidence type="ECO:0000256" key="4">
    <source>
        <dbReference type="ARBA" id="ARBA00023242"/>
    </source>
</evidence>
<dbReference type="EMBL" id="BTSY01000006">
    <property type="protein sequence ID" value="GMT33612.1"/>
    <property type="molecule type" value="Genomic_DNA"/>
</dbReference>
<evidence type="ECO:0000256" key="2">
    <source>
        <dbReference type="ARBA" id="ARBA00023015"/>
    </source>
</evidence>
<dbReference type="Proteomes" id="UP001432322">
    <property type="component" value="Unassembled WGS sequence"/>
</dbReference>
<name>A0AAV5WV31_9BILA</name>
<feature type="compositionally biased region" description="Low complexity" evidence="5">
    <location>
        <begin position="458"/>
        <end position="475"/>
    </location>
</feature>
<evidence type="ECO:0000259" key="6">
    <source>
        <dbReference type="SMART" id="SM00576"/>
    </source>
</evidence>
<dbReference type="GO" id="GO:0045944">
    <property type="term" value="P:positive regulation of transcription by RNA polymerase II"/>
    <property type="evidence" value="ECO:0007669"/>
    <property type="project" value="TreeGrafter"/>
</dbReference>
<keyword evidence="8" id="KW-1185">Reference proteome</keyword>
<evidence type="ECO:0000256" key="5">
    <source>
        <dbReference type="SAM" id="MobiDB-lite"/>
    </source>
</evidence>
<dbReference type="InterPro" id="IPR006565">
    <property type="entry name" value="BTP"/>
</dbReference>
<accession>A0AAV5WV31</accession>
<feature type="domain" description="Bromodomain associated" evidence="6">
    <location>
        <begin position="48"/>
        <end position="124"/>
    </location>
</feature>
<keyword evidence="3" id="KW-0804">Transcription</keyword>
<protein>
    <recommendedName>
        <fullName evidence="6">Bromodomain associated domain-containing protein</fullName>
    </recommendedName>
</protein>
<feature type="compositionally biased region" description="Low complexity" evidence="5">
    <location>
        <begin position="1"/>
        <end position="23"/>
    </location>
</feature>
<dbReference type="GO" id="GO:0046982">
    <property type="term" value="F:protein heterodimerization activity"/>
    <property type="evidence" value="ECO:0007669"/>
    <property type="project" value="InterPro"/>
</dbReference>
<dbReference type="SMART" id="SM00576">
    <property type="entry name" value="BTP"/>
    <property type="match status" value="1"/>
</dbReference>
<feature type="region of interest" description="Disordered" evidence="5">
    <location>
        <begin position="454"/>
        <end position="552"/>
    </location>
</feature>
<dbReference type="PANTHER" id="PTHR46452">
    <property type="entry name" value="TRANSCRIPTION INITIATION FACTOR TFIID SUBUNIT 3"/>
    <property type="match status" value="1"/>
</dbReference>
<reference evidence="7" key="1">
    <citation type="submission" date="2023-10" db="EMBL/GenBank/DDBJ databases">
        <title>Genome assembly of Pristionchus species.</title>
        <authorList>
            <person name="Yoshida K."/>
            <person name="Sommer R.J."/>
        </authorList>
    </citation>
    <scope>NUCLEOTIDE SEQUENCE</scope>
    <source>
        <strain evidence="7">RS5133</strain>
    </source>
</reference>
<keyword evidence="4" id="KW-0539">Nucleus</keyword>
<evidence type="ECO:0000313" key="7">
    <source>
        <dbReference type="EMBL" id="GMT33612.1"/>
    </source>
</evidence>
<proteinExistence type="predicted"/>
<dbReference type="GO" id="GO:0005669">
    <property type="term" value="C:transcription factor TFIID complex"/>
    <property type="evidence" value="ECO:0007669"/>
    <property type="project" value="TreeGrafter"/>
</dbReference>
<feature type="compositionally biased region" description="Polar residues" evidence="5">
    <location>
        <begin position="276"/>
        <end position="300"/>
    </location>
</feature>
<feature type="region of interest" description="Disordered" evidence="5">
    <location>
        <begin position="194"/>
        <end position="215"/>
    </location>
</feature>
<feature type="region of interest" description="Disordered" evidence="5">
    <location>
        <begin position="1"/>
        <end position="45"/>
    </location>
</feature>
<dbReference type="Gene3D" id="1.10.20.10">
    <property type="entry name" value="Histone, subunit A"/>
    <property type="match status" value="1"/>
</dbReference>
<gene>
    <name evidence="7" type="ORF">PFISCL1PPCAC_24909</name>
</gene>
<feature type="region of interest" description="Disordered" evidence="5">
    <location>
        <begin position="234"/>
        <end position="341"/>
    </location>
</feature>
<comment type="subcellular location">
    <subcellularLocation>
        <location evidence="1">Nucleus</location>
    </subcellularLocation>
</comment>
<feature type="region of interest" description="Disordered" evidence="5">
    <location>
        <begin position="377"/>
        <end position="417"/>
    </location>
</feature>
<organism evidence="7 8">
    <name type="scientific">Pristionchus fissidentatus</name>
    <dbReference type="NCBI Taxonomy" id="1538716"/>
    <lineage>
        <taxon>Eukaryota</taxon>
        <taxon>Metazoa</taxon>
        <taxon>Ecdysozoa</taxon>
        <taxon>Nematoda</taxon>
        <taxon>Chromadorea</taxon>
        <taxon>Rhabditida</taxon>
        <taxon>Rhabditina</taxon>
        <taxon>Diplogasteromorpha</taxon>
        <taxon>Diplogasteroidea</taxon>
        <taxon>Neodiplogasteridae</taxon>
        <taxon>Pristionchus</taxon>
    </lineage>
</organism>
<feature type="compositionally biased region" description="Polar residues" evidence="5">
    <location>
        <begin position="307"/>
        <end position="330"/>
    </location>
</feature>
<evidence type="ECO:0000313" key="8">
    <source>
        <dbReference type="Proteomes" id="UP001432322"/>
    </source>
</evidence>
<feature type="non-terminal residue" evidence="7">
    <location>
        <position position="552"/>
    </location>
</feature>